<evidence type="ECO:0000256" key="5">
    <source>
        <dbReference type="ARBA" id="ARBA00023125"/>
    </source>
</evidence>
<keyword evidence="12" id="KW-1185">Reference proteome</keyword>
<dbReference type="GO" id="GO:0000976">
    <property type="term" value="F:transcription cis-regulatory region binding"/>
    <property type="evidence" value="ECO:0007669"/>
    <property type="project" value="TreeGrafter"/>
</dbReference>
<dbReference type="EMBL" id="SMLB01000087">
    <property type="protein sequence ID" value="TDD63867.1"/>
    <property type="molecule type" value="Genomic_DNA"/>
</dbReference>
<evidence type="ECO:0000259" key="9">
    <source>
        <dbReference type="PROSITE" id="PS50110"/>
    </source>
</evidence>
<feature type="domain" description="OmpR/PhoB-type" evidence="10">
    <location>
        <begin position="125"/>
        <end position="223"/>
    </location>
</feature>
<dbReference type="InterPro" id="IPR011006">
    <property type="entry name" value="CheY-like_superfamily"/>
</dbReference>
<dbReference type="CDD" id="cd17627">
    <property type="entry name" value="REC_OmpR_PrrA-like"/>
    <property type="match status" value="1"/>
</dbReference>
<dbReference type="Gene3D" id="3.40.50.2300">
    <property type="match status" value="1"/>
</dbReference>
<dbReference type="SUPFAM" id="SSF52172">
    <property type="entry name" value="CheY-like"/>
    <property type="match status" value="1"/>
</dbReference>
<keyword evidence="2 7" id="KW-0597">Phosphoprotein</keyword>
<comment type="subcellular location">
    <subcellularLocation>
        <location evidence="1">Cytoplasm</location>
    </subcellularLocation>
</comment>
<evidence type="ECO:0000256" key="7">
    <source>
        <dbReference type="PROSITE-ProRule" id="PRU00169"/>
    </source>
</evidence>
<dbReference type="Gene3D" id="6.10.250.690">
    <property type="match status" value="1"/>
</dbReference>
<protein>
    <submittedName>
        <fullName evidence="11">Response regulator transcription factor</fullName>
    </submittedName>
</protein>
<evidence type="ECO:0000313" key="12">
    <source>
        <dbReference type="Proteomes" id="UP000295217"/>
    </source>
</evidence>
<keyword evidence="6" id="KW-0804">Transcription</keyword>
<dbReference type="PROSITE" id="PS50110">
    <property type="entry name" value="RESPONSE_REGULATORY"/>
    <property type="match status" value="1"/>
</dbReference>
<dbReference type="Pfam" id="PF00072">
    <property type="entry name" value="Response_reg"/>
    <property type="match status" value="1"/>
</dbReference>
<dbReference type="RefSeq" id="WP_132107970.1">
    <property type="nucleotide sequence ID" value="NZ_SMLB01000087.1"/>
</dbReference>
<dbReference type="InterPro" id="IPR039420">
    <property type="entry name" value="WalR-like"/>
</dbReference>
<dbReference type="InterPro" id="IPR001789">
    <property type="entry name" value="Sig_transdc_resp-reg_receiver"/>
</dbReference>
<dbReference type="InterPro" id="IPR036388">
    <property type="entry name" value="WH-like_DNA-bd_sf"/>
</dbReference>
<reference evidence="11 12" key="1">
    <citation type="submission" date="2019-02" db="EMBL/GenBank/DDBJ databases">
        <title>Draft genome sequences of novel Actinobacteria.</title>
        <authorList>
            <person name="Sahin N."/>
            <person name="Ay H."/>
            <person name="Saygin H."/>
        </authorList>
    </citation>
    <scope>NUCLEOTIDE SEQUENCE [LARGE SCALE GENOMIC DNA]</scope>
    <source>
        <strain evidence="11 12">8K307</strain>
    </source>
</reference>
<evidence type="ECO:0000256" key="8">
    <source>
        <dbReference type="PROSITE-ProRule" id="PRU01091"/>
    </source>
</evidence>
<keyword evidence="4" id="KW-0805">Transcription regulation</keyword>
<evidence type="ECO:0000256" key="4">
    <source>
        <dbReference type="ARBA" id="ARBA00023015"/>
    </source>
</evidence>
<dbReference type="SMART" id="SM00862">
    <property type="entry name" value="Trans_reg_C"/>
    <property type="match status" value="1"/>
</dbReference>
<dbReference type="Pfam" id="PF00486">
    <property type="entry name" value="Trans_reg_C"/>
    <property type="match status" value="1"/>
</dbReference>
<feature type="modified residue" description="4-aspartylphosphate" evidence="7">
    <location>
        <position position="51"/>
    </location>
</feature>
<sequence length="240" mass="26984">MRILVVDDEPVLRESLARSLRFEGYAVTTAVDGVDALHRVPDVRPDVLVVDVVMPHLDGIEVCRRLRRDGDRTPVLMLTARDAVRDRVLGLDAGADDYLVKPFAHEELLARLRAMLRRTASTGDEAPLVVGDLRLDPQTWQVRRGDREISLTRTEFGLLELLMRHPRQVLTRAQLYEGVWGCDLDGSTNSLDVYIGYLRRKLEAGGEPRMLHTVRGVGYKLLGLTSDLAVGDRRLRATEP</sequence>
<dbReference type="InterPro" id="IPR001867">
    <property type="entry name" value="OmpR/PhoB-type_DNA-bd"/>
</dbReference>
<dbReference type="PANTHER" id="PTHR48111:SF22">
    <property type="entry name" value="REGULATOR OF RPOS"/>
    <property type="match status" value="1"/>
</dbReference>
<dbReference type="FunFam" id="3.40.50.2300:FF:000001">
    <property type="entry name" value="DNA-binding response regulator PhoB"/>
    <property type="match status" value="1"/>
</dbReference>
<organism evidence="11 12">
    <name type="scientific">Jiangella aurantiaca</name>
    <dbReference type="NCBI Taxonomy" id="2530373"/>
    <lineage>
        <taxon>Bacteria</taxon>
        <taxon>Bacillati</taxon>
        <taxon>Actinomycetota</taxon>
        <taxon>Actinomycetes</taxon>
        <taxon>Jiangellales</taxon>
        <taxon>Jiangellaceae</taxon>
        <taxon>Jiangella</taxon>
    </lineage>
</organism>
<evidence type="ECO:0000256" key="3">
    <source>
        <dbReference type="ARBA" id="ARBA00023012"/>
    </source>
</evidence>
<proteinExistence type="predicted"/>
<dbReference type="GO" id="GO:0006355">
    <property type="term" value="P:regulation of DNA-templated transcription"/>
    <property type="evidence" value="ECO:0007669"/>
    <property type="project" value="InterPro"/>
</dbReference>
<dbReference type="PROSITE" id="PS51755">
    <property type="entry name" value="OMPR_PHOB"/>
    <property type="match status" value="1"/>
</dbReference>
<dbReference type="GO" id="GO:0005829">
    <property type="term" value="C:cytosol"/>
    <property type="evidence" value="ECO:0007669"/>
    <property type="project" value="TreeGrafter"/>
</dbReference>
<evidence type="ECO:0000256" key="6">
    <source>
        <dbReference type="ARBA" id="ARBA00023163"/>
    </source>
</evidence>
<feature type="domain" description="Response regulatory" evidence="9">
    <location>
        <begin position="2"/>
        <end position="116"/>
    </location>
</feature>
<evidence type="ECO:0000256" key="1">
    <source>
        <dbReference type="ARBA" id="ARBA00004496"/>
    </source>
</evidence>
<accession>A0A4V2YQX0</accession>
<keyword evidence="5 8" id="KW-0238">DNA-binding</keyword>
<dbReference type="Proteomes" id="UP000295217">
    <property type="component" value="Unassembled WGS sequence"/>
</dbReference>
<dbReference type="FunFam" id="1.10.10.10:FF:000005">
    <property type="entry name" value="Two-component system response regulator"/>
    <property type="match status" value="1"/>
</dbReference>
<dbReference type="CDD" id="cd00383">
    <property type="entry name" value="trans_reg_C"/>
    <property type="match status" value="1"/>
</dbReference>
<dbReference type="Gene3D" id="1.10.10.10">
    <property type="entry name" value="Winged helix-like DNA-binding domain superfamily/Winged helix DNA-binding domain"/>
    <property type="match status" value="1"/>
</dbReference>
<dbReference type="PANTHER" id="PTHR48111">
    <property type="entry name" value="REGULATOR OF RPOS"/>
    <property type="match status" value="1"/>
</dbReference>
<dbReference type="GO" id="GO:0000156">
    <property type="term" value="F:phosphorelay response regulator activity"/>
    <property type="evidence" value="ECO:0007669"/>
    <property type="project" value="TreeGrafter"/>
</dbReference>
<name>A0A4V2YQX0_9ACTN</name>
<keyword evidence="3" id="KW-0902">Two-component regulatory system</keyword>
<evidence type="ECO:0000259" key="10">
    <source>
        <dbReference type="PROSITE" id="PS51755"/>
    </source>
</evidence>
<dbReference type="GO" id="GO:0032993">
    <property type="term" value="C:protein-DNA complex"/>
    <property type="evidence" value="ECO:0007669"/>
    <property type="project" value="TreeGrafter"/>
</dbReference>
<dbReference type="SMART" id="SM00448">
    <property type="entry name" value="REC"/>
    <property type="match status" value="1"/>
</dbReference>
<feature type="DNA-binding region" description="OmpR/PhoB-type" evidence="8">
    <location>
        <begin position="125"/>
        <end position="223"/>
    </location>
</feature>
<comment type="caution">
    <text evidence="11">The sequence shown here is derived from an EMBL/GenBank/DDBJ whole genome shotgun (WGS) entry which is preliminary data.</text>
</comment>
<evidence type="ECO:0000256" key="2">
    <source>
        <dbReference type="ARBA" id="ARBA00022553"/>
    </source>
</evidence>
<evidence type="ECO:0000313" key="11">
    <source>
        <dbReference type="EMBL" id="TDD63867.1"/>
    </source>
</evidence>
<dbReference type="OrthoDB" id="9812490at2"/>
<gene>
    <name evidence="11" type="ORF">E1262_29790</name>
</gene>
<dbReference type="AlphaFoldDB" id="A0A4V2YQX0"/>